<dbReference type="PANTHER" id="PTHR31480">
    <property type="entry name" value="BIFUNCTIONAL LYCOPENE CYCLASE/PHYTOENE SYNTHASE"/>
    <property type="match status" value="1"/>
</dbReference>
<dbReference type="EC" id="2.5.1.96" evidence="1"/>
<reference evidence="1 2" key="1">
    <citation type="submission" date="2015-07" db="EMBL/GenBank/DDBJ databases">
        <authorList>
            <person name="Noorani M."/>
        </authorList>
    </citation>
    <scope>NUCLEOTIDE SEQUENCE [LARGE SCALE GENOMIC DNA]</scope>
    <source>
        <strain evidence="1 2">CECT 5088</strain>
    </source>
</reference>
<dbReference type="SFLD" id="SFLDG01212">
    <property type="entry name" value="Phytoene_synthase_like"/>
    <property type="match status" value="1"/>
</dbReference>
<gene>
    <name evidence="1" type="primary">crtM</name>
    <name evidence="1" type="ORF">JAN5088_03381</name>
</gene>
<dbReference type="Gene3D" id="1.10.600.10">
    <property type="entry name" value="Farnesyl Diphosphate Synthase"/>
    <property type="match status" value="1"/>
</dbReference>
<proteinExistence type="predicted"/>
<dbReference type="InterPro" id="IPR044843">
    <property type="entry name" value="Trans_IPPS_bact-type"/>
</dbReference>
<dbReference type="STRING" id="282197.SAMN04488517_11261"/>
<sequence length="293" mass="31428">MTGLSSADRASDRRADRAVVRSIVAASGSSFALGMSILPPVRRDAIRAVYAFCRIVDDIADGDSPMGTDPAACAAALDAWEEEIVRAHGGIPRTAVGAELARAIDRHDLPQAEFLLLLDGMRMDAACIVAPSGEMLTAYIRRVAGSVGVLSMHCFGAWRGHSSERFALSLARGLQLTNILRDVAEDARRGRLYLPAHVLRGAGLPDDPKAAVDHPALPRARAILGREARAAYAEAALEIPSHSRARLLPALMMMGPYERLLGRMEDDWTVVPPRRSGVGKLIDGTRRVLARGG</sequence>
<dbReference type="InterPro" id="IPR002060">
    <property type="entry name" value="Squ/phyt_synthse"/>
</dbReference>
<dbReference type="SFLD" id="SFLDG01018">
    <property type="entry name" value="Squalene/Phytoene_Synthase_Lik"/>
    <property type="match status" value="1"/>
</dbReference>
<dbReference type="RefSeq" id="WP_233489833.1">
    <property type="nucleotide sequence ID" value="NZ_CXPG01000023.1"/>
</dbReference>
<keyword evidence="1" id="KW-0808">Transferase</keyword>
<accession>A0A0M6XWW9</accession>
<organism evidence="1 2">
    <name type="scientific">Jannaschia rubra</name>
    <dbReference type="NCBI Taxonomy" id="282197"/>
    <lineage>
        <taxon>Bacteria</taxon>
        <taxon>Pseudomonadati</taxon>
        <taxon>Pseudomonadota</taxon>
        <taxon>Alphaproteobacteria</taxon>
        <taxon>Rhodobacterales</taxon>
        <taxon>Roseobacteraceae</taxon>
        <taxon>Jannaschia</taxon>
    </lineage>
</organism>
<dbReference type="GO" id="GO:0004311">
    <property type="term" value="F:geranylgeranyl diphosphate synthase activity"/>
    <property type="evidence" value="ECO:0007669"/>
    <property type="project" value="InterPro"/>
</dbReference>
<protein>
    <submittedName>
        <fullName evidence="1">Dehydrosqualene synthase</fullName>
        <ecNumber evidence="1">2.5.1.96</ecNumber>
    </submittedName>
</protein>
<dbReference type="SFLD" id="SFLDS00005">
    <property type="entry name" value="Isoprenoid_Synthase_Type_I"/>
    <property type="match status" value="1"/>
</dbReference>
<evidence type="ECO:0000313" key="1">
    <source>
        <dbReference type="EMBL" id="CTQ34585.1"/>
    </source>
</evidence>
<dbReference type="EMBL" id="CXPG01000023">
    <property type="protein sequence ID" value="CTQ34585.1"/>
    <property type="molecule type" value="Genomic_DNA"/>
</dbReference>
<dbReference type="Proteomes" id="UP000048908">
    <property type="component" value="Unassembled WGS sequence"/>
</dbReference>
<evidence type="ECO:0000313" key="2">
    <source>
        <dbReference type="Proteomes" id="UP000048908"/>
    </source>
</evidence>
<dbReference type="InterPro" id="IPR008949">
    <property type="entry name" value="Isoprenoid_synthase_dom_sf"/>
</dbReference>
<dbReference type="Pfam" id="PF00494">
    <property type="entry name" value="SQS_PSY"/>
    <property type="match status" value="1"/>
</dbReference>
<name>A0A0M6XWW9_9RHOB</name>
<dbReference type="SUPFAM" id="SSF48576">
    <property type="entry name" value="Terpenoid synthases"/>
    <property type="match status" value="1"/>
</dbReference>
<dbReference type="AlphaFoldDB" id="A0A0M6XWW9"/>
<keyword evidence="2" id="KW-1185">Reference proteome</keyword>